<sequence length="655" mass="71241">MVKILNPRSKKCDISVAKKAHQRSFCSVAPIILAFALLCLSAAKTTSAEESPINTKTLNLIVQPLTSRAKALAYGNQIILNGRTLSGAWLQELGTDGQVKTHLSDGALRQFIGVDFLSTNNPASQPVEWFSSVNQPVALATKLLQGYRYVDITNFAQRAGWQLQTNNNILAITIPKAQVKNIRQSQRLSGLSNLSLQSARIVLDLDRPAPWQVSPGLPINRVEPDTPNTLANREWIVAVEGIPHPDLIQRYPQPTADSLAGKRATPVIRKLEVINNRTIISLSVPFGMSPQIITLSNPHRLVIDLRVDALVQRDITWAPGLRWRQQLINLGTDRFPVVWLDINPRQVGLTLKPIGTDPNSQTGITPLIQMAQQYSAVAAINAGYFNRNNKLPLGAIRRDGQWLSGPILNRGAIAWNDSGEFYLGRLRLQETLIAANNQRLPIPFLNSGYVQNGIARYTPTWGISYTPLTDNEVVVIVQQDRIINQLAGGKAGGTPIPIPRDGYLLTLRASATTAASQLPIGTAVSIVSTTHSAEFNRYPHIIGAGPLLVQNNQIVLDAESEKFSPAFIKQRAIRSGICTTAVGSLIIASIHNRVGGLGPTLAEHAKLMKNIGCINALNLDGGSSTSLYLGGQLIDRSPNTAARVHNGIGVFLQQQ</sequence>
<proteinExistence type="predicted"/>
<reference evidence="2 3" key="1">
    <citation type="journal article" date="2023" name="J. Phycol.">
        <title>Chrysosporum ovalisporum is synonymous with the true-branching cyanobacterium Umezakia natans (Nostocales/Aphanizomenonaceae).</title>
        <authorList>
            <person name="McGregor G.B."/>
            <person name="Sendall B.C."/>
            <person name="Niiyama Y."/>
            <person name="Tuji A."/>
            <person name="Willis A."/>
        </authorList>
    </citation>
    <scope>NUCLEOTIDE SEQUENCE [LARGE SCALE GENOMIC DNA]</scope>
    <source>
        <strain evidence="2 3">FSS-62</strain>
    </source>
</reference>
<gene>
    <name evidence="2" type="ORF">NWP23_11975</name>
</gene>
<dbReference type="Proteomes" id="UP001159370">
    <property type="component" value="Unassembled WGS sequence"/>
</dbReference>
<keyword evidence="2" id="KW-0378">Hydrolase</keyword>
<dbReference type="GO" id="GO:0016798">
    <property type="term" value="F:hydrolase activity, acting on glycosyl bonds"/>
    <property type="evidence" value="ECO:0007669"/>
    <property type="project" value="UniProtKB-KW"/>
</dbReference>
<protein>
    <submittedName>
        <fullName evidence="2">Phosphodiester glycosidase family protein</fullName>
    </submittedName>
</protein>
<dbReference type="InterPro" id="IPR018711">
    <property type="entry name" value="NAGPA"/>
</dbReference>
<keyword evidence="2" id="KW-0326">Glycosidase</keyword>
<dbReference type="AlphaFoldDB" id="A0AA43H051"/>
<accession>A0AA43H051</accession>
<dbReference type="RefSeq" id="WP_280686650.1">
    <property type="nucleotide sequence ID" value="NZ_JANQDL010000082.1"/>
</dbReference>
<comment type="caution">
    <text evidence="2">The sequence shown here is derived from an EMBL/GenBank/DDBJ whole genome shotgun (WGS) entry which is preliminary data.</text>
</comment>
<name>A0AA43H051_9CYAN</name>
<feature type="domain" description="Phosphodiester glycosidase" evidence="1">
    <location>
        <begin position="473"/>
        <end position="651"/>
    </location>
</feature>
<dbReference type="Pfam" id="PF09992">
    <property type="entry name" value="NAGPA"/>
    <property type="match status" value="1"/>
</dbReference>
<dbReference type="PANTHER" id="PTHR40446:SF2">
    <property type="entry name" value="N-ACETYLGLUCOSAMINE-1-PHOSPHODIESTER ALPHA-N-ACETYLGLUCOSAMINIDASE"/>
    <property type="match status" value="1"/>
</dbReference>
<organism evidence="2 3">
    <name type="scientific">Umezakia ovalisporum FSS-62</name>
    <dbReference type="NCBI Taxonomy" id="2971776"/>
    <lineage>
        <taxon>Bacteria</taxon>
        <taxon>Bacillati</taxon>
        <taxon>Cyanobacteriota</taxon>
        <taxon>Cyanophyceae</taxon>
        <taxon>Nostocales</taxon>
        <taxon>Nodulariaceae</taxon>
        <taxon>Umezakia</taxon>
    </lineage>
</organism>
<evidence type="ECO:0000313" key="3">
    <source>
        <dbReference type="Proteomes" id="UP001159370"/>
    </source>
</evidence>
<evidence type="ECO:0000313" key="2">
    <source>
        <dbReference type="EMBL" id="MDH6064472.1"/>
    </source>
</evidence>
<dbReference type="PANTHER" id="PTHR40446">
    <property type="entry name" value="N-ACETYLGLUCOSAMINE-1-PHOSPHODIESTER ALPHA-N-ACETYLGLUCOSAMINIDASE"/>
    <property type="match status" value="1"/>
</dbReference>
<evidence type="ECO:0000259" key="1">
    <source>
        <dbReference type="Pfam" id="PF09992"/>
    </source>
</evidence>
<dbReference type="EMBL" id="JANQDL010000082">
    <property type="protein sequence ID" value="MDH6064472.1"/>
    <property type="molecule type" value="Genomic_DNA"/>
</dbReference>